<evidence type="ECO:0000256" key="1">
    <source>
        <dbReference type="SAM" id="MobiDB-lite"/>
    </source>
</evidence>
<evidence type="ECO:0000313" key="2">
    <source>
        <dbReference type="EMBL" id="KUF81617.1"/>
    </source>
</evidence>
<name>A0A0W8CC40_PHYNI</name>
<accession>A0A0W8CC40</accession>
<feature type="compositionally biased region" description="Acidic residues" evidence="1">
    <location>
        <begin position="128"/>
        <end position="141"/>
    </location>
</feature>
<dbReference type="AlphaFoldDB" id="A0A0W8CC40"/>
<feature type="region of interest" description="Disordered" evidence="1">
    <location>
        <begin position="59"/>
        <end position="156"/>
    </location>
</feature>
<organism evidence="2 3">
    <name type="scientific">Phytophthora nicotianae</name>
    <name type="common">Potato buckeye rot agent</name>
    <name type="synonym">Phytophthora parasitica</name>
    <dbReference type="NCBI Taxonomy" id="4792"/>
    <lineage>
        <taxon>Eukaryota</taxon>
        <taxon>Sar</taxon>
        <taxon>Stramenopiles</taxon>
        <taxon>Oomycota</taxon>
        <taxon>Peronosporomycetes</taxon>
        <taxon>Peronosporales</taxon>
        <taxon>Peronosporaceae</taxon>
        <taxon>Phytophthora</taxon>
    </lineage>
</organism>
<feature type="compositionally biased region" description="Acidic residues" evidence="1">
    <location>
        <begin position="78"/>
        <end position="96"/>
    </location>
</feature>
<sequence length="156" mass="17607">MLHNGSTLQLTSQISTMNPIDRLQASVNHCISLLIAMRRHLEVVERLLAFHVQRVQELDDEARRLDNYPDGSQSTHEDSDDSGDSSYDEYETETESDAPSTPHFIERCDDIFSDSESSNEMFGYLDGESTDDFASEDEEASEGSWNNPFDLTSDSD</sequence>
<gene>
    <name evidence="2" type="ORF">AM587_10011130</name>
</gene>
<comment type="caution">
    <text evidence="2">The sequence shown here is derived from an EMBL/GenBank/DDBJ whole genome shotgun (WGS) entry which is preliminary data.</text>
</comment>
<dbReference type="Proteomes" id="UP000052943">
    <property type="component" value="Unassembled WGS sequence"/>
</dbReference>
<reference evidence="2 3" key="1">
    <citation type="submission" date="2015-11" db="EMBL/GenBank/DDBJ databases">
        <title>Genomes and virulence difference between two physiological races of Phytophthora nicotianae.</title>
        <authorList>
            <person name="Liu H."/>
            <person name="Ma X."/>
            <person name="Yu H."/>
            <person name="Fang D."/>
            <person name="Li Y."/>
            <person name="Wang X."/>
            <person name="Wang W."/>
            <person name="Dong Y."/>
            <person name="Xiao B."/>
        </authorList>
    </citation>
    <scope>NUCLEOTIDE SEQUENCE [LARGE SCALE GENOMIC DNA]</scope>
    <source>
        <strain evidence="3">race 0</strain>
    </source>
</reference>
<feature type="compositionally biased region" description="Polar residues" evidence="1">
    <location>
        <begin position="143"/>
        <end position="156"/>
    </location>
</feature>
<evidence type="ECO:0000313" key="3">
    <source>
        <dbReference type="Proteomes" id="UP000052943"/>
    </source>
</evidence>
<dbReference type="EMBL" id="LNFO01004094">
    <property type="protein sequence ID" value="KUF81617.1"/>
    <property type="molecule type" value="Genomic_DNA"/>
</dbReference>
<proteinExistence type="predicted"/>
<protein>
    <submittedName>
        <fullName evidence="2">Uncharacterized protein</fullName>
    </submittedName>
</protein>